<dbReference type="InterPro" id="IPR018247">
    <property type="entry name" value="EF_Hand_1_Ca_BS"/>
</dbReference>
<dbReference type="EMBL" id="WNWM01000002">
    <property type="protein sequence ID" value="MUI14965.1"/>
    <property type="molecule type" value="Genomic_DNA"/>
</dbReference>
<keyword evidence="1" id="KW-0472">Membrane</keyword>
<dbReference type="AlphaFoldDB" id="A0A6I3XT68"/>
<protein>
    <submittedName>
        <fullName evidence="2">HupE/UreJ family protein</fullName>
    </submittedName>
</protein>
<organism evidence="2 3">
    <name type="scientific">Pseudoduganella dura</name>
    <dbReference type="NCBI Taxonomy" id="321982"/>
    <lineage>
        <taxon>Bacteria</taxon>
        <taxon>Pseudomonadati</taxon>
        <taxon>Pseudomonadota</taxon>
        <taxon>Betaproteobacteria</taxon>
        <taxon>Burkholderiales</taxon>
        <taxon>Oxalobacteraceae</taxon>
        <taxon>Telluria group</taxon>
        <taxon>Pseudoduganella</taxon>
    </lineage>
</organism>
<feature type="transmembrane region" description="Helical" evidence="1">
    <location>
        <begin position="337"/>
        <end position="362"/>
    </location>
</feature>
<keyword evidence="1" id="KW-0812">Transmembrane</keyword>
<keyword evidence="3" id="KW-1185">Reference proteome</keyword>
<gene>
    <name evidence="2" type="ORF">GJV26_21210</name>
</gene>
<dbReference type="OrthoDB" id="9808870at2"/>
<evidence type="ECO:0000313" key="3">
    <source>
        <dbReference type="Proteomes" id="UP000431684"/>
    </source>
</evidence>
<dbReference type="Pfam" id="PF13795">
    <property type="entry name" value="HupE_UreJ_2"/>
    <property type="match status" value="1"/>
</dbReference>
<dbReference type="PROSITE" id="PS00018">
    <property type="entry name" value="EF_HAND_1"/>
    <property type="match status" value="1"/>
</dbReference>
<evidence type="ECO:0000313" key="2">
    <source>
        <dbReference type="EMBL" id="MUI14965.1"/>
    </source>
</evidence>
<feature type="transmembrane region" description="Helical" evidence="1">
    <location>
        <begin position="212"/>
        <end position="235"/>
    </location>
</feature>
<comment type="caution">
    <text evidence="2">The sequence shown here is derived from an EMBL/GenBank/DDBJ whole genome shotgun (WGS) entry which is preliminary data.</text>
</comment>
<feature type="transmembrane region" description="Helical" evidence="1">
    <location>
        <begin position="256"/>
        <end position="276"/>
    </location>
</feature>
<keyword evidence="1" id="KW-1133">Transmembrane helix</keyword>
<dbReference type="Proteomes" id="UP000431684">
    <property type="component" value="Unassembled WGS sequence"/>
</dbReference>
<sequence>MGPPDRHRRRRRPASACGSGAVTARLVVRLLAVLALLFACALPAHAHKPSDSYLVLTLNGRSVEGQWDIALRDLDTAIGLDADGNGELTWDEVRNRHQAIAAYALTRLTLASGGAICPLKAGTQLVDHHTDGAYTVLRFRADCGRDIDRLDVGYRLLFDIDPQHRGLLRLRLPDGTDTATAVLSPENARQQFTLDGAGKAAQFGGYVRTGVWHIWIGFDHILFLVSLLLPAVLVYRERRWQPAPTFRVAAVDVLKIVTAFTVAHSITLTLATLQLVTLPSRWVESAIAASVVVAALNNLRPVVEGRRWIAAFVFGLIHGFGFASVLADLGLARDTLVLALVGFNVGVELGQLAIVAVFLPLAFRLRHTVFYRKAVLLAGSAIIACLATLWFVERAFDLAPGFLG</sequence>
<feature type="transmembrane region" description="Helical" evidence="1">
    <location>
        <begin position="308"/>
        <end position="331"/>
    </location>
</feature>
<reference evidence="2 3" key="1">
    <citation type="submission" date="2019-11" db="EMBL/GenBank/DDBJ databases">
        <title>Draft Genome Sequences of Six Type Strains of the Genus Massilia.</title>
        <authorList>
            <person name="Miess H."/>
            <person name="Frediansyah A."/>
            <person name="Goeker M."/>
            <person name="Gross H."/>
        </authorList>
    </citation>
    <scope>NUCLEOTIDE SEQUENCE [LARGE SCALE GENOMIC DNA]</scope>
    <source>
        <strain evidence="2 3">DSM 17513</strain>
    </source>
</reference>
<feature type="transmembrane region" description="Helical" evidence="1">
    <location>
        <begin position="374"/>
        <end position="392"/>
    </location>
</feature>
<accession>A0A6I3XT68</accession>
<proteinExistence type="predicted"/>
<evidence type="ECO:0000256" key="1">
    <source>
        <dbReference type="SAM" id="Phobius"/>
    </source>
</evidence>
<feature type="transmembrane region" description="Helical" evidence="1">
    <location>
        <begin position="282"/>
        <end position="299"/>
    </location>
</feature>
<dbReference type="InterPro" id="IPR032809">
    <property type="entry name" value="Put_HupE_UreJ"/>
</dbReference>
<name>A0A6I3XT68_9BURK</name>